<dbReference type="AlphaFoldDB" id="A0AAQ5XAH0"/>
<dbReference type="GO" id="GO:0035005">
    <property type="term" value="F:1-phosphatidylinositol-4-phosphate 3-kinase activity"/>
    <property type="evidence" value="ECO:0007669"/>
    <property type="project" value="TreeGrafter"/>
</dbReference>
<comment type="pathway">
    <text evidence="1">Phospholipid metabolism; phosphatidylinositol phosphate biosynthesis.</text>
</comment>
<dbReference type="SMART" id="SM00142">
    <property type="entry name" value="PI3K_C2"/>
    <property type="match status" value="1"/>
</dbReference>
<dbReference type="SMART" id="SM00145">
    <property type="entry name" value="PI3Ka"/>
    <property type="match status" value="1"/>
</dbReference>
<dbReference type="FunFam" id="2.60.40.150:FF:000046">
    <property type="entry name" value="Phosphatidylinositol 4,5-bisphosphate 3-kinase catalytic subunit"/>
    <property type="match status" value="1"/>
</dbReference>
<dbReference type="InterPro" id="IPR001263">
    <property type="entry name" value="PI3K_accessory_dom"/>
</dbReference>
<keyword evidence="9" id="KW-0418">Kinase</keyword>
<dbReference type="GO" id="GO:0048015">
    <property type="term" value="P:phosphatidylinositol-mediated signaling"/>
    <property type="evidence" value="ECO:0007669"/>
    <property type="project" value="TreeGrafter"/>
</dbReference>
<dbReference type="InterPro" id="IPR002420">
    <property type="entry name" value="PI3K-type_C2_dom"/>
</dbReference>
<dbReference type="GO" id="GO:0005737">
    <property type="term" value="C:cytoplasm"/>
    <property type="evidence" value="ECO:0007669"/>
    <property type="project" value="UniProtKB-ARBA"/>
</dbReference>
<feature type="domain" description="PI3K-ABD" evidence="20">
    <location>
        <begin position="15"/>
        <end position="104"/>
    </location>
</feature>
<dbReference type="GO" id="GO:0005524">
    <property type="term" value="F:ATP binding"/>
    <property type="evidence" value="ECO:0007669"/>
    <property type="project" value="UniProtKB-KW"/>
</dbReference>
<dbReference type="GO" id="GO:0016303">
    <property type="term" value="F:1-phosphatidylinositol-3-kinase activity"/>
    <property type="evidence" value="ECO:0007669"/>
    <property type="project" value="UniProtKB-EC"/>
</dbReference>
<dbReference type="GO" id="GO:0005942">
    <property type="term" value="C:phosphatidylinositol 3-kinase complex"/>
    <property type="evidence" value="ECO:0007669"/>
    <property type="project" value="TreeGrafter"/>
</dbReference>
<dbReference type="InterPro" id="IPR029071">
    <property type="entry name" value="Ubiquitin-like_domsf"/>
</dbReference>
<proteinExistence type="inferred from homology"/>
<dbReference type="SUPFAM" id="SSF54236">
    <property type="entry name" value="Ubiquitin-like"/>
    <property type="match status" value="1"/>
</dbReference>
<evidence type="ECO:0000313" key="24">
    <source>
        <dbReference type="Ensembl" id="ENSAOCP00000037882.1"/>
    </source>
</evidence>
<dbReference type="InterPro" id="IPR011009">
    <property type="entry name" value="Kinase-like_dom_sf"/>
</dbReference>
<dbReference type="SMART" id="SM00144">
    <property type="entry name" value="PI3K_rbd"/>
    <property type="match status" value="1"/>
</dbReference>
<dbReference type="GO" id="GO:0002250">
    <property type="term" value="P:adaptive immune response"/>
    <property type="evidence" value="ECO:0007669"/>
    <property type="project" value="UniProtKB-KW"/>
</dbReference>
<dbReference type="EC" id="2.7.1.153" evidence="3"/>
<dbReference type="Pfam" id="PF00792">
    <property type="entry name" value="PI3K_C2"/>
    <property type="match status" value="1"/>
</dbReference>
<dbReference type="SUPFAM" id="SSF56112">
    <property type="entry name" value="Protein kinase-like (PK-like)"/>
    <property type="match status" value="1"/>
</dbReference>
<dbReference type="PROSITE" id="PS51547">
    <property type="entry name" value="C2_PI3K"/>
    <property type="match status" value="1"/>
</dbReference>
<feature type="domain" description="PI3K/PI4K catalytic" evidence="19">
    <location>
        <begin position="587"/>
        <end position="966"/>
    </location>
</feature>
<feature type="domain" description="C2 PI3K-type" evidence="23">
    <location>
        <begin position="319"/>
        <end position="476"/>
    </location>
</feature>
<keyword evidence="13" id="KW-1064">Adaptive immunity</keyword>
<dbReference type="InterPro" id="IPR036940">
    <property type="entry name" value="PI3/4_kinase_cat_sf"/>
</dbReference>
<dbReference type="Pfam" id="PF02192">
    <property type="entry name" value="PI3K_p85B"/>
    <property type="match status" value="1"/>
</dbReference>
<name>A0AAQ5XAH0_AMPOC</name>
<dbReference type="GO" id="GO:0010628">
    <property type="term" value="P:positive regulation of gene expression"/>
    <property type="evidence" value="ECO:0007669"/>
    <property type="project" value="UniProtKB-ARBA"/>
</dbReference>
<dbReference type="GO" id="GO:0046934">
    <property type="term" value="F:1-phosphatidylinositol-4,5-bisphosphate 3-kinase activity"/>
    <property type="evidence" value="ECO:0007669"/>
    <property type="project" value="UniProtKB-EC"/>
</dbReference>
<evidence type="ECO:0000256" key="4">
    <source>
        <dbReference type="ARBA" id="ARBA00012073"/>
    </source>
</evidence>
<dbReference type="PROSITE" id="PS51546">
    <property type="entry name" value="PI3K_RBD"/>
    <property type="match status" value="1"/>
</dbReference>
<dbReference type="SMART" id="SM00143">
    <property type="entry name" value="PI3K_p85B"/>
    <property type="match status" value="1"/>
</dbReference>
<dbReference type="SMART" id="SM00146">
    <property type="entry name" value="PI3Kc"/>
    <property type="match status" value="1"/>
</dbReference>
<keyword evidence="14" id="KW-0395">Inflammatory response</keyword>
<dbReference type="InterPro" id="IPR035892">
    <property type="entry name" value="C2_domain_sf"/>
</dbReference>
<keyword evidence="6" id="KW-0399">Innate immunity</keyword>
<evidence type="ECO:0000256" key="8">
    <source>
        <dbReference type="ARBA" id="ARBA00022741"/>
    </source>
</evidence>
<evidence type="ECO:0000256" key="9">
    <source>
        <dbReference type="ARBA" id="ARBA00022777"/>
    </source>
</evidence>
<dbReference type="GO" id="GO:0045087">
    <property type="term" value="P:innate immune response"/>
    <property type="evidence" value="ECO:0007669"/>
    <property type="project" value="UniProtKB-KW"/>
</dbReference>
<dbReference type="GO" id="GO:0051094">
    <property type="term" value="P:positive regulation of developmental process"/>
    <property type="evidence" value="ECO:0007669"/>
    <property type="project" value="UniProtKB-ARBA"/>
</dbReference>
<evidence type="ECO:0000256" key="14">
    <source>
        <dbReference type="ARBA" id="ARBA00023198"/>
    </source>
</evidence>
<dbReference type="Gene3D" id="2.60.40.150">
    <property type="entry name" value="C2 domain"/>
    <property type="match status" value="1"/>
</dbReference>
<dbReference type="GO" id="GO:0030154">
    <property type="term" value="P:cell differentiation"/>
    <property type="evidence" value="ECO:0007669"/>
    <property type="project" value="UniProtKB-KW"/>
</dbReference>
<dbReference type="Ensembl" id="ENSAOCT00000060412.1">
    <property type="protein sequence ID" value="ENSAOCP00000037882.1"/>
    <property type="gene ID" value="ENSAOCG00000014660.2"/>
</dbReference>
<reference evidence="24 25" key="1">
    <citation type="submission" date="2022-01" db="EMBL/GenBank/DDBJ databases">
        <title>A chromosome-scale genome assembly of the false clownfish, Amphiprion ocellaris.</title>
        <authorList>
            <person name="Ryu T."/>
        </authorList>
    </citation>
    <scope>NUCLEOTIDE SEQUENCE [LARGE SCALE GENOMIC DNA]</scope>
</reference>
<dbReference type="SUPFAM" id="SSF49562">
    <property type="entry name" value="C2 domain (Calcium/lipid-binding domain, CaLB)"/>
    <property type="match status" value="1"/>
</dbReference>
<reference evidence="24" key="3">
    <citation type="submission" date="2025-09" db="UniProtKB">
        <authorList>
            <consortium name="Ensembl"/>
        </authorList>
    </citation>
    <scope>IDENTIFICATION</scope>
</reference>
<dbReference type="PROSITE" id="PS51545">
    <property type="entry name" value="PIK_HELICAL"/>
    <property type="match status" value="1"/>
</dbReference>
<evidence type="ECO:0000313" key="25">
    <source>
        <dbReference type="Proteomes" id="UP001501940"/>
    </source>
</evidence>
<dbReference type="CDD" id="cd08693">
    <property type="entry name" value="C2_PI3K_class_I_beta_delta"/>
    <property type="match status" value="1"/>
</dbReference>
<dbReference type="GO" id="GO:0022603">
    <property type="term" value="P:regulation of anatomical structure morphogenesis"/>
    <property type="evidence" value="ECO:0007669"/>
    <property type="project" value="UniProtKB-ARBA"/>
</dbReference>
<evidence type="ECO:0000256" key="10">
    <source>
        <dbReference type="ARBA" id="ARBA00022782"/>
    </source>
</evidence>
<keyword evidence="8" id="KW-0547">Nucleotide-binding</keyword>
<evidence type="ECO:0000256" key="18">
    <source>
        <dbReference type="ARBA" id="ARBA00075758"/>
    </source>
</evidence>
<dbReference type="SUPFAM" id="SSF48371">
    <property type="entry name" value="ARM repeat"/>
    <property type="match status" value="1"/>
</dbReference>
<dbReference type="PROSITE" id="PS50290">
    <property type="entry name" value="PI3_4_KINASE_3"/>
    <property type="match status" value="1"/>
</dbReference>
<dbReference type="Pfam" id="PF00613">
    <property type="entry name" value="PI3Ka"/>
    <property type="match status" value="1"/>
</dbReference>
<dbReference type="FunFam" id="1.25.40.70:FF:000008">
    <property type="entry name" value="Phosphatidylinositol 4,5-bisphosphate 3-kinase catalytic subunit"/>
    <property type="match status" value="1"/>
</dbReference>
<dbReference type="Gene3D" id="1.25.40.70">
    <property type="entry name" value="Phosphatidylinositol 3-kinase, accessory domain (PIK)"/>
    <property type="match status" value="1"/>
</dbReference>
<evidence type="ECO:0000256" key="6">
    <source>
        <dbReference type="ARBA" id="ARBA00022588"/>
    </source>
</evidence>
<dbReference type="InterPro" id="IPR000341">
    <property type="entry name" value="PI3K_Ras-bd_dom"/>
</dbReference>
<dbReference type="InterPro" id="IPR016024">
    <property type="entry name" value="ARM-type_fold"/>
</dbReference>
<dbReference type="InterPro" id="IPR015433">
    <property type="entry name" value="PI3/4_kinase"/>
</dbReference>
<dbReference type="PROSITE" id="PS00916">
    <property type="entry name" value="PI3_4_KINASE_2"/>
    <property type="match status" value="1"/>
</dbReference>
<reference evidence="24" key="2">
    <citation type="submission" date="2025-08" db="UniProtKB">
        <authorList>
            <consortium name="Ensembl"/>
        </authorList>
    </citation>
    <scope>IDENTIFICATION</scope>
</reference>
<dbReference type="PANTHER" id="PTHR10048:SF35">
    <property type="entry name" value="PHOSPHATIDYLINOSITOL 4,5-BISPHOSPHATE 3-KINASE CATALYTIC SUBUNIT DELTA ISOFORM"/>
    <property type="match status" value="1"/>
</dbReference>
<evidence type="ECO:0000256" key="15">
    <source>
        <dbReference type="ARBA" id="ARBA00023981"/>
    </source>
</evidence>
<keyword evidence="5" id="KW-0145">Chemotaxis</keyword>
<evidence type="ECO:0000259" key="23">
    <source>
        <dbReference type="PROSITE" id="PS51547"/>
    </source>
</evidence>
<sequence>MPPGKYGMQEEWEKEDQQITMDFLLPTGIFLKFPVSRNDTIKSIKKMVWKNARSEALYSALDDPDGYVFTCINQTAEREELEEESRRLSDVRPFMCVLKLVAREGDRVEKLTNTQISQLIGKGLHEFEAQKNHEVNEFRTKMRTFCEEKAQERESLPWQQWMEFSFPCELEPCCAPPESSSVKPKNSKKIFIQIKFESCQESFMLQQDPQDLPVALMKSALKKKATVFRSVRQEPEDYTLQVNGRWEFIYGKHPLCQFKYIFSCLRNGQNPHLTMIHHSTIVKYQEEQSKVCSQVSKSGSLSRPPPLPLKKNTSSLWSINEPFYIHLLQGSRVNADEGMKLVVQAGLFHGSELLCKVVTTSEVTVCSEPLWDQKLEFDINVADLPRMSRLCFALYAVIEKAKKPRGTKKKNKKADCPIAWVNTMVFDYKDQLKTGEFLLSTWPSVPDDKSDLLNPMGTVEKNPNIDSAAGLLIRFPNIRPHPLYYPPLDKISDMEKNGDAVYATKDEYTKLKEIIDNKNSTEFFEDEKELLWKLRTEVRDRYPESLSKLLLITKWNKREDVVQMVSLLRHWPDLPAISALELLDYSFPDPAVRSFTIRCLKKLSDDELLQYLIQLVQVLKYESYLDCDLTTFLLERALSNRRIGHFLFWHLRSEIHVASVSLRFGLILEAYCRGDIHHIKLLTKQNEALGKMKALSDIVKSGSQKMTVDDLKLCIRQESYLDALSDLYSPLNPSIFLADICVEKCRFMDSKMKPLWLMYLNPSLQGDMMGIIFKNGDDLRQDMLTLQMIQLMENLWKTEGLDLRDKLEQAIEEFTLSCAGYCVATYVLGIGDRHNDNIMIRETGQLFHIDFGHFLGNFKRKLGINRERVPFILTYDFVHVIQQGRTNNSEKFERFREYCERAYKILCRNGTLFVNLFTMMKAAGLPELTSFKDIQYLKDSLALGKSEDEALKNFKVKFNEALRESWKTKVNWMMHSLAKDNRP</sequence>
<dbReference type="InterPro" id="IPR000403">
    <property type="entry name" value="PI3/4_kinase_cat_dom"/>
</dbReference>
<keyword evidence="12" id="KW-0391">Immunity</keyword>
<dbReference type="CDD" id="cd00872">
    <property type="entry name" value="PI3Ka_I"/>
    <property type="match status" value="1"/>
</dbReference>
<dbReference type="Pfam" id="PF00454">
    <property type="entry name" value="PI3_PI4_kinase"/>
    <property type="match status" value="2"/>
</dbReference>
<dbReference type="GO" id="GO:0007166">
    <property type="term" value="P:cell surface receptor signaling pathway"/>
    <property type="evidence" value="ECO:0007669"/>
    <property type="project" value="UniProtKB-ARBA"/>
</dbReference>
<dbReference type="GeneTree" id="ENSGT00940000159079"/>
<evidence type="ECO:0000256" key="5">
    <source>
        <dbReference type="ARBA" id="ARBA00022500"/>
    </source>
</evidence>
<keyword evidence="25" id="KW-1185">Reference proteome</keyword>
<comment type="catalytic activity">
    <reaction evidence="16">
        <text>a 1,2-diacyl-sn-glycero-3-phospho-(1D-myo-inositol) + ATP = a 1,2-diacyl-sn-glycero-3-phospho-(1D-myo-inositol-3-phosphate) + ADP + H(+)</text>
        <dbReference type="Rhea" id="RHEA:12709"/>
        <dbReference type="ChEBI" id="CHEBI:15378"/>
        <dbReference type="ChEBI" id="CHEBI:30616"/>
        <dbReference type="ChEBI" id="CHEBI:57880"/>
        <dbReference type="ChEBI" id="CHEBI:58088"/>
        <dbReference type="ChEBI" id="CHEBI:456216"/>
        <dbReference type="EC" id="2.7.1.137"/>
    </reaction>
    <physiologicalReaction direction="left-to-right" evidence="16">
        <dbReference type="Rhea" id="RHEA:12710"/>
    </physiologicalReaction>
</comment>
<dbReference type="PROSITE" id="PS00915">
    <property type="entry name" value="PI3_4_KINASE_1"/>
    <property type="match status" value="1"/>
</dbReference>
<dbReference type="InterPro" id="IPR003113">
    <property type="entry name" value="PI3K_ABD"/>
</dbReference>
<dbReference type="GO" id="GO:0006954">
    <property type="term" value="P:inflammatory response"/>
    <property type="evidence" value="ECO:0007669"/>
    <property type="project" value="UniProtKB-KW"/>
</dbReference>
<keyword evidence="7" id="KW-0808">Transferase</keyword>
<comment type="similarity">
    <text evidence="2">Belongs to the PI3/PI4-kinase family. Type III PI4K subfamily.</text>
</comment>
<dbReference type="Pfam" id="PF00794">
    <property type="entry name" value="PI3K_rbd"/>
    <property type="match status" value="1"/>
</dbReference>
<dbReference type="Gene3D" id="3.10.20.770">
    <property type="match status" value="1"/>
</dbReference>
<evidence type="ECO:0000256" key="11">
    <source>
        <dbReference type="ARBA" id="ARBA00022840"/>
    </source>
</evidence>
<dbReference type="EC" id="2.7.1.137" evidence="4"/>
<feature type="domain" description="PI3K-RBD" evidence="22">
    <location>
        <begin position="187"/>
        <end position="277"/>
    </location>
</feature>
<dbReference type="GO" id="GO:0006935">
    <property type="term" value="P:chemotaxis"/>
    <property type="evidence" value="ECO:0007669"/>
    <property type="project" value="UniProtKB-KW"/>
</dbReference>
<dbReference type="PANTHER" id="PTHR10048">
    <property type="entry name" value="PHOSPHATIDYLINOSITOL KINASE"/>
    <property type="match status" value="1"/>
</dbReference>
<evidence type="ECO:0000259" key="20">
    <source>
        <dbReference type="PROSITE" id="PS51544"/>
    </source>
</evidence>
<evidence type="ECO:0000256" key="2">
    <source>
        <dbReference type="ARBA" id="ARBA00006209"/>
    </source>
</evidence>
<keyword evidence="11" id="KW-0067">ATP-binding</keyword>
<dbReference type="GO" id="GO:0016477">
    <property type="term" value="P:cell migration"/>
    <property type="evidence" value="ECO:0007669"/>
    <property type="project" value="TreeGrafter"/>
</dbReference>
<dbReference type="FunFam" id="3.10.20.770:FF:000002">
    <property type="entry name" value="Phosphatidylinositol 4,5-bisphosphate 3-kinase catalytic subunit"/>
    <property type="match status" value="1"/>
</dbReference>
<dbReference type="GO" id="GO:0043491">
    <property type="term" value="P:phosphatidylinositol 3-kinase/protein kinase B signal transduction"/>
    <property type="evidence" value="ECO:0007669"/>
    <property type="project" value="UniProtKB-ARBA"/>
</dbReference>
<feature type="domain" description="PIK helical" evidence="21">
    <location>
        <begin position="497"/>
        <end position="674"/>
    </location>
</feature>
<evidence type="ECO:0000256" key="13">
    <source>
        <dbReference type="ARBA" id="ARBA00023130"/>
    </source>
</evidence>
<evidence type="ECO:0000256" key="1">
    <source>
        <dbReference type="ARBA" id="ARBA00004805"/>
    </source>
</evidence>
<protein>
    <recommendedName>
        <fullName evidence="17">Phosphatidylinositol 4,5-bisphosphate 3-kinase catalytic subunit delta isoform</fullName>
        <ecNumber evidence="4">2.7.1.137</ecNumber>
        <ecNumber evidence="3">2.7.1.153</ecNumber>
    </recommendedName>
    <alternativeName>
        <fullName evidence="18">Phosphatidylinositol 4,5-bisphosphate 3-kinase 110 kDa catalytic subunit delta</fullName>
    </alternativeName>
</protein>
<organism evidence="24 25">
    <name type="scientific">Amphiprion ocellaris</name>
    <name type="common">Clown anemonefish</name>
    <dbReference type="NCBI Taxonomy" id="80972"/>
    <lineage>
        <taxon>Eukaryota</taxon>
        <taxon>Metazoa</taxon>
        <taxon>Chordata</taxon>
        <taxon>Craniata</taxon>
        <taxon>Vertebrata</taxon>
        <taxon>Euteleostomi</taxon>
        <taxon>Actinopterygii</taxon>
        <taxon>Neopterygii</taxon>
        <taxon>Teleostei</taxon>
        <taxon>Neoteleostei</taxon>
        <taxon>Acanthomorphata</taxon>
        <taxon>Ovalentaria</taxon>
        <taxon>Pomacentridae</taxon>
        <taxon>Amphiprion</taxon>
    </lineage>
</organism>
<evidence type="ECO:0000256" key="7">
    <source>
        <dbReference type="ARBA" id="ARBA00022679"/>
    </source>
</evidence>
<evidence type="ECO:0000259" key="22">
    <source>
        <dbReference type="PROSITE" id="PS51546"/>
    </source>
</evidence>
<dbReference type="PROSITE" id="PS51544">
    <property type="entry name" value="PI3K_ABD"/>
    <property type="match status" value="1"/>
</dbReference>
<dbReference type="GO" id="GO:0042113">
    <property type="term" value="P:B cell activation"/>
    <property type="evidence" value="ECO:0007669"/>
    <property type="project" value="UniProtKB-ARBA"/>
</dbReference>
<dbReference type="InterPro" id="IPR018936">
    <property type="entry name" value="PI3/4_kinase_CS"/>
</dbReference>
<dbReference type="Gene3D" id="1.10.1070.11">
    <property type="entry name" value="Phosphatidylinositol 3-/4-kinase, catalytic domain"/>
    <property type="match status" value="1"/>
</dbReference>
<dbReference type="FunFam" id="1.10.1070.11:FF:000001">
    <property type="entry name" value="Phosphatidylinositol 4,5-bisphosphate 3-kinase catalytic subunit"/>
    <property type="match status" value="1"/>
</dbReference>
<evidence type="ECO:0000259" key="19">
    <source>
        <dbReference type="PROSITE" id="PS50290"/>
    </source>
</evidence>
<keyword evidence="10" id="KW-0221">Differentiation</keyword>
<accession>A0AAQ5XAH0</accession>
<gene>
    <name evidence="24" type="primary">PIK3CD</name>
</gene>
<evidence type="ECO:0000256" key="3">
    <source>
        <dbReference type="ARBA" id="ARBA00012010"/>
    </source>
</evidence>
<evidence type="ECO:0000256" key="16">
    <source>
        <dbReference type="ARBA" id="ARBA00023985"/>
    </source>
</evidence>
<dbReference type="GO" id="GO:0051240">
    <property type="term" value="P:positive regulation of multicellular organismal process"/>
    <property type="evidence" value="ECO:0007669"/>
    <property type="project" value="UniProtKB-ARBA"/>
</dbReference>
<dbReference type="InterPro" id="IPR042236">
    <property type="entry name" value="PI3K_accessory_sf"/>
</dbReference>
<dbReference type="GO" id="GO:0005886">
    <property type="term" value="C:plasma membrane"/>
    <property type="evidence" value="ECO:0007669"/>
    <property type="project" value="TreeGrafter"/>
</dbReference>
<evidence type="ECO:0000256" key="12">
    <source>
        <dbReference type="ARBA" id="ARBA00022859"/>
    </source>
</evidence>
<evidence type="ECO:0000259" key="21">
    <source>
        <dbReference type="PROSITE" id="PS51545"/>
    </source>
</evidence>
<dbReference type="GO" id="GO:2000026">
    <property type="term" value="P:regulation of multicellular organismal development"/>
    <property type="evidence" value="ECO:0007669"/>
    <property type="project" value="UniProtKB-ARBA"/>
</dbReference>
<evidence type="ECO:0000256" key="17">
    <source>
        <dbReference type="ARBA" id="ARBA00067682"/>
    </source>
</evidence>
<dbReference type="Proteomes" id="UP001501940">
    <property type="component" value="Chromosome 8"/>
</dbReference>
<comment type="catalytic activity">
    <reaction evidence="15">
        <text>a 1,2-diacyl-sn-glycero-3-phospho-(1D-myo-inositol-4,5-bisphosphate) + ATP = a 1,2-diacyl-sn-glycero-3-phospho-(1D-myo-inositol-3,4,5-trisphosphate) + ADP + H(+)</text>
        <dbReference type="Rhea" id="RHEA:21292"/>
        <dbReference type="ChEBI" id="CHEBI:15378"/>
        <dbReference type="ChEBI" id="CHEBI:30616"/>
        <dbReference type="ChEBI" id="CHEBI:57836"/>
        <dbReference type="ChEBI" id="CHEBI:58456"/>
        <dbReference type="ChEBI" id="CHEBI:456216"/>
        <dbReference type="EC" id="2.7.1.153"/>
    </reaction>
    <physiologicalReaction direction="left-to-right" evidence="15">
        <dbReference type="Rhea" id="RHEA:21293"/>
    </physiologicalReaction>
</comment>